<evidence type="ECO:0000256" key="4">
    <source>
        <dbReference type="ARBA" id="ARBA00022603"/>
    </source>
</evidence>
<comment type="caution">
    <text evidence="10">The sequence shown here is derived from an EMBL/GenBank/DDBJ whole genome shotgun (WGS) entry which is preliminary data.</text>
</comment>
<evidence type="ECO:0000256" key="8">
    <source>
        <dbReference type="ARBA" id="ARBA00038091"/>
    </source>
</evidence>
<sequence length="390" mass="45470">MTRVYLKNNIKKRIEKGHPWVYENEVERIEGEYAAGDMVEVYNFKGKFVGKGYINPKSLILIRLMTRNKFEEIDEEFFRRRITRAWEYRKKVVDTTSCRVVYGEADEIPGLIVDKFNDYLSIQTLTYGIEQYKDIIVNILDEVIRPAGIYERNDSTVRELEGLVQKKGFLKGIFEPYTIIQENGVKMYVDIENGQKTGYFLDQRENRLAIQDIVKDSTVLDCFCHTGSFALHAAYFGAKHVTAVDISEHAIETAKKNVVLNHMEGKIDFVCANAFDLLREYQMEGRQFDVVILDPPAFTKSAKKIESAYKGYKEINLRGLKLVKPGGFLVTASCSHYMYPQLFREMLQEAAFDAKKTIREVEFRTQAKDHPYLWNYEESLYLKFFILNVW</sequence>
<evidence type="ECO:0000256" key="5">
    <source>
        <dbReference type="ARBA" id="ARBA00022679"/>
    </source>
</evidence>
<keyword evidence="2" id="KW-0963">Cytoplasm</keyword>
<dbReference type="SMART" id="SM00359">
    <property type="entry name" value="PUA"/>
    <property type="match status" value="1"/>
</dbReference>
<keyword evidence="6" id="KW-0949">S-adenosyl-L-methionine</keyword>
<dbReference type="PATRIC" id="fig|520762.4.peg.158"/>
<keyword evidence="4 10" id="KW-0489">Methyltransferase</keyword>
<keyword evidence="3" id="KW-0698">rRNA processing</keyword>
<dbReference type="GO" id="GO:0006364">
    <property type="term" value="P:rRNA processing"/>
    <property type="evidence" value="ECO:0007669"/>
    <property type="project" value="UniProtKB-KW"/>
</dbReference>
<dbReference type="PANTHER" id="PTHR42873">
    <property type="entry name" value="RIBOSOMAL RNA LARGE SUBUNIT METHYLTRANSFERASE"/>
    <property type="match status" value="1"/>
</dbReference>
<keyword evidence="5 10" id="KW-0808">Transferase</keyword>
<evidence type="ECO:0000256" key="7">
    <source>
        <dbReference type="ARBA" id="ARBA00022884"/>
    </source>
</evidence>
<gene>
    <name evidence="10" type="primary">rlmI</name>
    <name evidence="10" type="ORF">AN619_01400</name>
</gene>
<evidence type="ECO:0000259" key="9">
    <source>
        <dbReference type="SMART" id="SM00359"/>
    </source>
</evidence>
<dbReference type="Gene3D" id="3.40.50.150">
    <property type="entry name" value="Vaccinia Virus protein VP39"/>
    <property type="match status" value="1"/>
</dbReference>
<comment type="similarity">
    <text evidence="8">Belongs to the methyltransferase superfamily. RlmI family.</text>
</comment>
<dbReference type="GO" id="GO:0003723">
    <property type="term" value="F:RNA binding"/>
    <property type="evidence" value="ECO:0007669"/>
    <property type="project" value="UniProtKB-KW"/>
</dbReference>
<protein>
    <submittedName>
        <fullName evidence="10">Ribosomal RNA large subunit methyltransferase I</fullName>
        <ecNumber evidence="10">2.1.1.191</ecNumber>
    </submittedName>
</protein>
<dbReference type="EC" id="2.1.1.191" evidence="10"/>
<reference evidence="10 11" key="1">
    <citation type="submission" date="2015-12" db="EMBL/GenBank/DDBJ databases">
        <title>Draft genome sequence of the thermoanaerobe Thermotalea metallivorans, an isolate from the runoff channel of the Great Artesian Basin, Australia.</title>
        <authorList>
            <person name="Patel B.K."/>
        </authorList>
    </citation>
    <scope>NUCLEOTIDE SEQUENCE [LARGE SCALE GENOMIC DNA]</scope>
    <source>
        <strain evidence="10 11">B2-1</strain>
    </source>
</reference>
<evidence type="ECO:0000256" key="2">
    <source>
        <dbReference type="ARBA" id="ARBA00022490"/>
    </source>
</evidence>
<dbReference type="SUPFAM" id="SSF53335">
    <property type="entry name" value="S-adenosyl-L-methionine-dependent methyltransferases"/>
    <property type="match status" value="1"/>
</dbReference>
<dbReference type="InterPro" id="IPR015947">
    <property type="entry name" value="PUA-like_sf"/>
</dbReference>
<evidence type="ECO:0000256" key="3">
    <source>
        <dbReference type="ARBA" id="ARBA00022552"/>
    </source>
</evidence>
<dbReference type="AlphaFoldDB" id="A0A140LEK5"/>
<dbReference type="Pfam" id="PF17785">
    <property type="entry name" value="PUA_3"/>
    <property type="match status" value="1"/>
</dbReference>
<keyword evidence="7" id="KW-0694">RNA-binding</keyword>
<evidence type="ECO:0000256" key="6">
    <source>
        <dbReference type="ARBA" id="ARBA00022691"/>
    </source>
</evidence>
<name>A0A140LEK5_9FIRM</name>
<dbReference type="OrthoDB" id="9805492at2"/>
<accession>A0A140LEK5</accession>
<dbReference type="Gene3D" id="2.30.130.10">
    <property type="entry name" value="PUA domain"/>
    <property type="match status" value="1"/>
</dbReference>
<dbReference type="InterPro" id="IPR036974">
    <property type="entry name" value="PUA_sf"/>
</dbReference>
<proteinExistence type="inferred from homology"/>
<dbReference type="CDD" id="cd11572">
    <property type="entry name" value="RlmI_M_like"/>
    <property type="match status" value="1"/>
</dbReference>
<dbReference type="PANTHER" id="PTHR42873:SF1">
    <property type="entry name" value="S-ADENOSYLMETHIONINE-DEPENDENT METHYLTRANSFERASE DOMAIN-CONTAINING PROTEIN"/>
    <property type="match status" value="1"/>
</dbReference>
<dbReference type="EMBL" id="LOEE01000003">
    <property type="protein sequence ID" value="KXG78980.1"/>
    <property type="molecule type" value="Genomic_DNA"/>
</dbReference>
<dbReference type="GO" id="GO:0008168">
    <property type="term" value="F:methyltransferase activity"/>
    <property type="evidence" value="ECO:0007669"/>
    <property type="project" value="UniProtKB-KW"/>
</dbReference>
<dbReference type="GO" id="GO:0032259">
    <property type="term" value="P:methylation"/>
    <property type="evidence" value="ECO:0007669"/>
    <property type="project" value="UniProtKB-KW"/>
</dbReference>
<organism evidence="10 11">
    <name type="scientific">Thermotalea metallivorans</name>
    <dbReference type="NCBI Taxonomy" id="520762"/>
    <lineage>
        <taxon>Bacteria</taxon>
        <taxon>Bacillati</taxon>
        <taxon>Bacillota</taxon>
        <taxon>Clostridia</taxon>
        <taxon>Peptostreptococcales</taxon>
        <taxon>Thermotaleaceae</taxon>
        <taxon>Thermotalea</taxon>
    </lineage>
</organism>
<dbReference type="CDD" id="cd21153">
    <property type="entry name" value="PUA_RlmI"/>
    <property type="match status" value="1"/>
</dbReference>
<dbReference type="SUPFAM" id="SSF88697">
    <property type="entry name" value="PUA domain-like"/>
    <property type="match status" value="1"/>
</dbReference>
<keyword evidence="11" id="KW-1185">Reference proteome</keyword>
<feature type="domain" description="PUA" evidence="9">
    <location>
        <begin position="2"/>
        <end position="87"/>
    </location>
</feature>
<dbReference type="InterPro" id="IPR019614">
    <property type="entry name" value="SAM-dep_methyl-trfase"/>
</dbReference>
<dbReference type="InterPro" id="IPR041532">
    <property type="entry name" value="RlmI-like_PUA"/>
</dbReference>
<dbReference type="PROSITE" id="PS50890">
    <property type="entry name" value="PUA"/>
    <property type="match status" value="1"/>
</dbReference>
<dbReference type="InterPro" id="IPR002478">
    <property type="entry name" value="PUA"/>
</dbReference>
<dbReference type="RefSeq" id="WP_068554063.1">
    <property type="nucleotide sequence ID" value="NZ_LOEE01000003.1"/>
</dbReference>
<dbReference type="Proteomes" id="UP000070456">
    <property type="component" value="Unassembled WGS sequence"/>
</dbReference>
<dbReference type="CDD" id="cd02440">
    <property type="entry name" value="AdoMet_MTases"/>
    <property type="match status" value="1"/>
</dbReference>
<evidence type="ECO:0000313" key="11">
    <source>
        <dbReference type="Proteomes" id="UP000070456"/>
    </source>
</evidence>
<dbReference type="Pfam" id="PF10672">
    <property type="entry name" value="Methyltrans_SAM"/>
    <property type="match status" value="1"/>
</dbReference>
<evidence type="ECO:0000256" key="1">
    <source>
        <dbReference type="ARBA" id="ARBA00004496"/>
    </source>
</evidence>
<dbReference type="InterPro" id="IPR029063">
    <property type="entry name" value="SAM-dependent_MTases_sf"/>
</dbReference>
<dbReference type="Gene3D" id="3.30.750.80">
    <property type="entry name" value="RNA methyltransferase domain (HRMD) like"/>
    <property type="match status" value="1"/>
</dbReference>
<dbReference type="GO" id="GO:0005737">
    <property type="term" value="C:cytoplasm"/>
    <property type="evidence" value="ECO:0007669"/>
    <property type="project" value="UniProtKB-SubCell"/>
</dbReference>
<dbReference type="STRING" id="520762.AN619_01400"/>
<comment type="subcellular location">
    <subcellularLocation>
        <location evidence="1">Cytoplasm</location>
    </subcellularLocation>
</comment>
<evidence type="ECO:0000313" key="10">
    <source>
        <dbReference type="EMBL" id="KXG78980.1"/>
    </source>
</evidence>